<dbReference type="RefSeq" id="WP_109967570.1">
    <property type="nucleotide sequence ID" value="NZ_CP176093.1"/>
</dbReference>
<keyword evidence="1" id="KW-0472">Membrane</keyword>
<organism evidence="2 3">
    <name type="scientific">Methanospirillum lacunae</name>
    <dbReference type="NCBI Taxonomy" id="668570"/>
    <lineage>
        <taxon>Archaea</taxon>
        <taxon>Methanobacteriati</taxon>
        <taxon>Methanobacteriota</taxon>
        <taxon>Stenosarchaea group</taxon>
        <taxon>Methanomicrobia</taxon>
        <taxon>Methanomicrobiales</taxon>
        <taxon>Methanospirillaceae</taxon>
        <taxon>Methanospirillum</taxon>
    </lineage>
</organism>
<evidence type="ECO:0000313" key="3">
    <source>
        <dbReference type="Proteomes" id="UP000245657"/>
    </source>
</evidence>
<reference evidence="2 3" key="1">
    <citation type="submission" date="2018-05" db="EMBL/GenBank/DDBJ databases">
        <title>Draft genome of Methanospirillum lacunae Ki8-1.</title>
        <authorList>
            <person name="Dueholm M.S."/>
            <person name="Nielsen P.H."/>
            <person name="Bakmann L.F."/>
            <person name="Otzen D.E."/>
        </authorList>
    </citation>
    <scope>NUCLEOTIDE SEQUENCE [LARGE SCALE GENOMIC DNA]</scope>
    <source>
        <strain evidence="2 3">Ki8-1</strain>
    </source>
</reference>
<sequence length="156" mass="17684">MTYNSFFQTPFFLSLTIGVPFCIFKILFGILSIRVGEAGTIWPLVVSGVIIMLWACADLLMNLTRATLDIFGKSQLIEFCTIAQIGRILNAQAIFLAFDTVITFTIICLVLWSGWIVQLNRIESYLWYFATTLNLISLSLVGLYTEITRYQEMNKG</sequence>
<feature type="transmembrane region" description="Helical" evidence="1">
    <location>
        <begin position="12"/>
        <end position="35"/>
    </location>
</feature>
<dbReference type="AlphaFoldDB" id="A0A2V2NFB6"/>
<dbReference type="Proteomes" id="UP000245657">
    <property type="component" value="Unassembled WGS sequence"/>
</dbReference>
<feature type="transmembrane region" description="Helical" evidence="1">
    <location>
        <begin position="125"/>
        <end position="145"/>
    </location>
</feature>
<accession>A0A2V2NFB6</accession>
<keyword evidence="1" id="KW-0812">Transmembrane</keyword>
<feature type="transmembrane region" description="Helical" evidence="1">
    <location>
        <begin position="93"/>
        <end position="113"/>
    </location>
</feature>
<evidence type="ECO:0000313" key="2">
    <source>
        <dbReference type="EMBL" id="PWR74291.1"/>
    </source>
</evidence>
<evidence type="ECO:0000256" key="1">
    <source>
        <dbReference type="SAM" id="Phobius"/>
    </source>
</evidence>
<dbReference type="GeneID" id="97549672"/>
<gene>
    <name evidence="2" type="ORF">DK846_03860</name>
</gene>
<keyword evidence="1" id="KW-1133">Transmembrane helix</keyword>
<comment type="caution">
    <text evidence="2">The sequence shown here is derived from an EMBL/GenBank/DDBJ whole genome shotgun (WGS) entry which is preliminary data.</text>
</comment>
<dbReference type="OrthoDB" id="116387at2157"/>
<protein>
    <submittedName>
        <fullName evidence="2">Uncharacterized protein</fullName>
    </submittedName>
</protein>
<name>A0A2V2NFB6_9EURY</name>
<proteinExistence type="predicted"/>
<dbReference type="EMBL" id="QGMY01000002">
    <property type="protein sequence ID" value="PWR74291.1"/>
    <property type="molecule type" value="Genomic_DNA"/>
</dbReference>
<feature type="transmembrane region" description="Helical" evidence="1">
    <location>
        <begin position="41"/>
        <end position="61"/>
    </location>
</feature>
<keyword evidence="3" id="KW-1185">Reference proteome</keyword>